<name>A0A9X2C3F7_9BURK</name>
<dbReference type="PANTHER" id="PTHR14226">
    <property type="entry name" value="NEUROPATHY TARGET ESTERASE/SWISS CHEESE D.MELANOGASTER"/>
    <property type="match status" value="1"/>
</dbReference>
<evidence type="ECO:0000256" key="3">
    <source>
        <dbReference type="ARBA" id="ARBA00023098"/>
    </source>
</evidence>
<feature type="region of interest" description="Disordered" evidence="5">
    <location>
        <begin position="382"/>
        <end position="404"/>
    </location>
</feature>
<dbReference type="Gene3D" id="3.40.1090.10">
    <property type="entry name" value="Cytosolic phospholipase A2 catalytic domain"/>
    <property type="match status" value="2"/>
</dbReference>
<dbReference type="EMBL" id="JAJLJH010000007">
    <property type="protein sequence ID" value="MCK9688099.1"/>
    <property type="molecule type" value="Genomic_DNA"/>
</dbReference>
<feature type="active site" description="Nucleophile" evidence="4">
    <location>
        <position position="46"/>
    </location>
</feature>
<organism evidence="7 8">
    <name type="scientific">Scleromatobacter humisilvae</name>
    <dbReference type="NCBI Taxonomy" id="2897159"/>
    <lineage>
        <taxon>Bacteria</taxon>
        <taxon>Pseudomonadati</taxon>
        <taxon>Pseudomonadota</taxon>
        <taxon>Betaproteobacteria</taxon>
        <taxon>Burkholderiales</taxon>
        <taxon>Sphaerotilaceae</taxon>
        <taxon>Scleromatobacter</taxon>
    </lineage>
</organism>
<dbReference type="SUPFAM" id="SSF52151">
    <property type="entry name" value="FabD/lysophospholipase-like"/>
    <property type="match status" value="1"/>
</dbReference>
<feature type="domain" description="PNPLA" evidence="6">
    <location>
        <begin position="13"/>
        <end position="246"/>
    </location>
</feature>
<evidence type="ECO:0000313" key="7">
    <source>
        <dbReference type="EMBL" id="MCK9688099.1"/>
    </source>
</evidence>
<dbReference type="RefSeq" id="WP_275684144.1">
    <property type="nucleotide sequence ID" value="NZ_JAJLJH010000007.1"/>
</dbReference>
<dbReference type="PANTHER" id="PTHR14226:SF57">
    <property type="entry name" value="BLR7027 PROTEIN"/>
    <property type="match status" value="1"/>
</dbReference>
<reference evidence="7" key="1">
    <citation type="submission" date="2021-11" db="EMBL/GenBank/DDBJ databases">
        <title>BS-T2-15 a new species belonging to the Comamonadaceae family isolated from the soil of a French oak forest.</title>
        <authorList>
            <person name="Mieszkin S."/>
            <person name="Alain K."/>
        </authorList>
    </citation>
    <scope>NUCLEOTIDE SEQUENCE</scope>
    <source>
        <strain evidence="7">BS-T2-15</strain>
    </source>
</reference>
<dbReference type="PROSITE" id="PS51635">
    <property type="entry name" value="PNPLA"/>
    <property type="match status" value="1"/>
</dbReference>
<keyword evidence="1 4" id="KW-0378">Hydrolase</keyword>
<keyword evidence="3 4" id="KW-0443">Lipid metabolism</keyword>
<dbReference type="InterPro" id="IPR021095">
    <property type="entry name" value="DUF3734"/>
</dbReference>
<feature type="short sequence motif" description="GXGXXG" evidence="4">
    <location>
        <begin position="17"/>
        <end position="22"/>
    </location>
</feature>
<keyword evidence="8" id="KW-1185">Reference proteome</keyword>
<dbReference type="Pfam" id="PF12536">
    <property type="entry name" value="DUF3734"/>
    <property type="match status" value="1"/>
</dbReference>
<dbReference type="Pfam" id="PF01734">
    <property type="entry name" value="Patatin"/>
    <property type="match status" value="1"/>
</dbReference>
<evidence type="ECO:0000256" key="2">
    <source>
        <dbReference type="ARBA" id="ARBA00022963"/>
    </source>
</evidence>
<dbReference type="InterPro" id="IPR002641">
    <property type="entry name" value="PNPLA_dom"/>
</dbReference>
<evidence type="ECO:0000313" key="8">
    <source>
        <dbReference type="Proteomes" id="UP001139353"/>
    </source>
</evidence>
<evidence type="ECO:0000256" key="5">
    <source>
        <dbReference type="SAM" id="MobiDB-lite"/>
    </source>
</evidence>
<sequence length="404" mass="45184">MPLTRPPFDTIALVLQGGGALGAYQAGVMEGLATAGIEPDWVAGISIGAINAAIIAGNEPADRVAKLRDFWNTVSRPAAYPDAMAFMDALVEPVDDWRREIWNSWNAWRALTEGQRGFFTPRPTTAFLGPQPPNAASFYDTAPLKATLERLVDFDRINAGVTRLTVSAVNVETGNFEAFDNQHGRWRKRIRAEHIMASGALPPGFPAVAIEEPGPIEASRASGAPRPVHYYWDGGLVSNTPLTQVLDDHPRRDTLAFQIDLWSARGKVPTNVIDAQERVKDIQFSSRTRAITNMQAQEQRQRRMLRELLEQIPQEVREKSPACRAAAHQATARSVSVIQLIYQDKEWDGLSKDYEFGAVTMRSHWESGLTDINATLEHPHWLERPEGDDPFVTHDIHRQRRRQD</sequence>
<proteinExistence type="predicted"/>
<dbReference type="GO" id="GO:0016787">
    <property type="term" value="F:hydrolase activity"/>
    <property type="evidence" value="ECO:0007669"/>
    <property type="project" value="UniProtKB-UniRule"/>
</dbReference>
<protein>
    <submittedName>
        <fullName evidence="7">DUF3734 domain-containing protein</fullName>
    </submittedName>
</protein>
<dbReference type="InterPro" id="IPR016035">
    <property type="entry name" value="Acyl_Trfase/lysoPLipase"/>
</dbReference>
<feature type="active site" description="Proton acceptor" evidence="4">
    <location>
        <position position="233"/>
    </location>
</feature>
<feature type="short sequence motif" description="GXSXG" evidence="4">
    <location>
        <begin position="44"/>
        <end position="48"/>
    </location>
</feature>
<gene>
    <name evidence="7" type="ORF">LPC04_20535</name>
</gene>
<accession>A0A9X2C3F7</accession>
<evidence type="ECO:0000256" key="1">
    <source>
        <dbReference type="ARBA" id="ARBA00022801"/>
    </source>
</evidence>
<dbReference type="GO" id="GO:0016042">
    <property type="term" value="P:lipid catabolic process"/>
    <property type="evidence" value="ECO:0007669"/>
    <property type="project" value="UniProtKB-UniRule"/>
</dbReference>
<evidence type="ECO:0000259" key="6">
    <source>
        <dbReference type="PROSITE" id="PS51635"/>
    </source>
</evidence>
<keyword evidence="2 4" id="KW-0442">Lipid degradation</keyword>
<evidence type="ECO:0000256" key="4">
    <source>
        <dbReference type="PROSITE-ProRule" id="PRU01161"/>
    </source>
</evidence>
<dbReference type="AlphaFoldDB" id="A0A9X2C3F7"/>
<dbReference type="Proteomes" id="UP001139353">
    <property type="component" value="Unassembled WGS sequence"/>
</dbReference>
<feature type="short sequence motif" description="DGA/G" evidence="4">
    <location>
        <begin position="233"/>
        <end position="235"/>
    </location>
</feature>
<dbReference type="InterPro" id="IPR050301">
    <property type="entry name" value="NTE"/>
</dbReference>
<comment type="caution">
    <text evidence="7">The sequence shown here is derived from an EMBL/GenBank/DDBJ whole genome shotgun (WGS) entry which is preliminary data.</text>
</comment>